<feature type="region of interest" description="Disordered" evidence="1">
    <location>
        <begin position="1"/>
        <end position="42"/>
    </location>
</feature>
<dbReference type="AlphaFoldDB" id="A0A498Q7H6"/>
<evidence type="ECO:0000313" key="2">
    <source>
        <dbReference type="EMBL" id="VBA40814.1"/>
    </source>
</evidence>
<reference evidence="2 3" key="1">
    <citation type="submission" date="2018-09" db="EMBL/GenBank/DDBJ databases">
        <authorList>
            <person name="Tagini F."/>
        </authorList>
    </citation>
    <scope>NUCLEOTIDE SEQUENCE [LARGE SCALE GENOMIC DNA]</scope>
    <source>
        <strain evidence="2 3">MK13</strain>
    </source>
</reference>
<dbReference type="Proteomes" id="UP000267289">
    <property type="component" value="Unassembled WGS sequence"/>
</dbReference>
<evidence type="ECO:0000256" key="1">
    <source>
        <dbReference type="SAM" id="MobiDB-lite"/>
    </source>
</evidence>
<name>A0A498Q7H6_9MYCO</name>
<gene>
    <name evidence="2" type="ORF">LAUMK13_03252</name>
</gene>
<evidence type="ECO:0000313" key="3">
    <source>
        <dbReference type="Proteomes" id="UP000267289"/>
    </source>
</evidence>
<organism evidence="2 3">
    <name type="scientific">Mycobacterium innocens</name>
    <dbReference type="NCBI Taxonomy" id="2341083"/>
    <lineage>
        <taxon>Bacteria</taxon>
        <taxon>Bacillati</taxon>
        <taxon>Actinomycetota</taxon>
        <taxon>Actinomycetes</taxon>
        <taxon>Mycobacteriales</taxon>
        <taxon>Mycobacteriaceae</taxon>
        <taxon>Mycobacterium</taxon>
    </lineage>
</organism>
<sequence length="110" mass="10114">MTRESSSASDQASAGCNADAGASAPSGASGASGGASGASAVAATGGAEVNTVALVSAGPRAARNAAPIAAVSCGRGAVTTGTPNRPDSVVVTDAMLAPPPTEMIATRSAG</sequence>
<feature type="compositionally biased region" description="Polar residues" evidence="1">
    <location>
        <begin position="1"/>
        <end position="14"/>
    </location>
</feature>
<protein>
    <submittedName>
        <fullName evidence="2">Uncharacterized protein</fullName>
    </submittedName>
</protein>
<proteinExistence type="predicted"/>
<dbReference type="EMBL" id="UPHQ01000167">
    <property type="protein sequence ID" value="VBA40814.1"/>
    <property type="molecule type" value="Genomic_DNA"/>
</dbReference>
<feature type="compositionally biased region" description="Low complexity" evidence="1">
    <location>
        <begin position="18"/>
        <end position="29"/>
    </location>
</feature>
<keyword evidence="3" id="KW-1185">Reference proteome</keyword>
<accession>A0A498Q7H6</accession>